<accession>A0ABW3D2L3</accession>
<dbReference type="EMBL" id="JBHTJH010000025">
    <property type="protein sequence ID" value="MFD0864071.1"/>
    <property type="molecule type" value="Genomic_DNA"/>
</dbReference>
<gene>
    <name evidence="3" type="ORF">ACFQ1M_17790</name>
</gene>
<feature type="coiled-coil region" evidence="1">
    <location>
        <begin position="127"/>
        <end position="204"/>
    </location>
</feature>
<evidence type="ECO:0000313" key="3">
    <source>
        <dbReference type="EMBL" id="MFD0864071.1"/>
    </source>
</evidence>
<reference evidence="4" key="1">
    <citation type="journal article" date="2019" name="Int. J. Syst. Evol. Microbiol.">
        <title>The Global Catalogue of Microorganisms (GCM) 10K type strain sequencing project: providing services to taxonomists for standard genome sequencing and annotation.</title>
        <authorList>
            <consortium name="The Broad Institute Genomics Platform"/>
            <consortium name="The Broad Institute Genome Sequencing Center for Infectious Disease"/>
            <person name="Wu L."/>
            <person name="Ma J."/>
        </authorList>
    </citation>
    <scope>NUCLEOTIDE SEQUENCE [LARGE SCALE GENOMIC DNA]</scope>
    <source>
        <strain evidence="4">CCUG 62952</strain>
    </source>
</reference>
<evidence type="ECO:0000313" key="4">
    <source>
        <dbReference type="Proteomes" id="UP001596978"/>
    </source>
</evidence>
<proteinExistence type="predicted"/>
<dbReference type="Proteomes" id="UP001596978">
    <property type="component" value="Unassembled WGS sequence"/>
</dbReference>
<keyword evidence="1" id="KW-0175">Coiled coil</keyword>
<protein>
    <submittedName>
        <fullName evidence="3">Uncharacterized protein</fullName>
    </submittedName>
</protein>
<comment type="caution">
    <text evidence="3">The sequence shown here is derived from an EMBL/GenBank/DDBJ whole genome shotgun (WGS) entry which is preliminary data.</text>
</comment>
<dbReference type="RefSeq" id="WP_386411019.1">
    <property type="nucleotide sequence ID" value="NZ_JBHTJH010000025.1"/>
</dbReference>
<feature type="chain" id="PRO_5046046961" evidence="2">
    <location>
        <begin position="22"/>
        <end position="265"/>
    </location>
</feature>
<organism evidence="3 4">
    <name type="scientific">Sungkyunkwania multivorans</name>
    <dbReference type="NCBI Taxonomy" id="1173618"/>
    <lineage>
        <taxon>Bacteria</taxon>
        <taxon>Pseudomonadati</taxon>
        <taxon>Bacteroidota</taxon>
        <taxon>Flavobacteriia</taxon>
        <taxon>Flavobacteriales</taxon>
        <taxon>Flavobacteriaceae</taxon>
        <taxon>Sungkyunkwania</taxon>
    </lineage>
</organism>
<evidence type="ECO:0000256" key="1">
    <source>
        <dbReference type="SAM" id="Coils"/>
    </source>
</evidence>
<keyword evidence="4" id="KW-1185">Reference proteome</keyword>
<keyword evidence="2" id="KW-0732">Signal</keyword>
<feature type="signal peptide" evidence="2">
    <location>
        <begin position="1"/>
        <end position="21"/>
    </location>
</feature>
<sequence>MKKITPLIVMLLALGISYGQSCESAYDASVYGYNHTKKSLEANNIEHMKYYVERAVKSFTEVKAITEQCGCKNAFNASFDLLEHADMAIAAEEFEKGRYHAKKIKELAMKTMESLEICMSNNPEDDLAMASDNLKDQEEALLAQQQKLLEQQRLLQEKMEEQRRLQADIRAQKEQELQEQLVVKKKMDSALENLENAIAVLVDAMECDEAYDILADYSRSYETLEGEALEVTKASYAKSALQIVRKAMDKVQTCKEGSYSTTQND</sequence>
<name>A0ABW3D2L3_9FLAO</name>
<evidence type="ECO:0000256" key="2">
    <source>
        <dbReference type="SAM" id="SignalP"/>
    </source>
</evidence>